<evidence type="ECO:0000256" key="6">
    <source>
        <dbReference type="ARBA" id="ARBA00022989"/>
    </source>
</evidence>
<comment type="function">
    <text evidence="9">Core subunit of the mitochondrial membrane respiratory chain NADH dehydrogenase (Complex I) which catalyzes electron transfer from NADH through the respiratory chain, using ubiquinone as an electron acceptor. Essential for the catalytic activity of complex I.</text>
</comment>
<evidence type="ECO:0000256" key="8">
    <source>
        <dbReference type="ARBA" id="ARBA00049551"/>
    </source>
</evidence>
<feature type="transmembrane region" description="Helical" evidence="9">
    <location>
        <begin position="84"/>
        <end position="107"/>
    </location>
</feature>
<dbReference type="InterPro" id="IPR038430">
    <property type="entry name" value="NDAH_ubi_oxred_su3_sf"/>
</dbReference>
<dbReference type="GO" id="GO:0031966">
    <property type="term" value="C:mitochondrial membrane"/>
    <property type="evidence" value="ECO:0007669"/>
    <property type="project" value="UniProtKB-SubCell"/>
</dbReference>
<dbReference type="EMBL" id="JQ268545">
    <property type="protein sequence ID" value="AEY84593.1"/>
    <property type="molecule type" value="Genomic_DNA"/>
</dbReference>
<evidence type="ECO:0000256" key="4">
    <source>
        <dbReference type="ARBA" id="ARBA00022448"/>
    </source>
</evidence>
<evidence type="ECO:0000256" key="1">
    <source>
        <dbReference type="ARBA" id="ARBA00004370"/>
    </source>
</evidence>
<keyword evidence="4 9" id="KW-0813">Transport</keyword>
<comment type="subcellular location">
    <subcellularLocation>
        <location evidence="1">Membrane</location>
    </subcellularLocation>
    <subcellularLocation>
        <location evidence="9">Mitochondrion membrane</location>
        <topology evidence="9">Multi-pass membrane protein</topology>
    </subcellularLocation>
</comment>
<dbReference type="Gene3D" id="1.20.58.1610">
    <property type="entry name" value="NADH:ubiquinone/plastoquinone oxidoreductase, chain 3"/>
    <property type="match status" value="1"/>
</dbReference>
<geneLocation type="mitochondrion" evidence="10"/>
<keyword evidence="9" id="KW-0679">Respiratory chain</keyword>
<keyword evidence="9" id="KW-0249">Electron transport</keyword>
<evidence type="ECO:0000256" key="5">
    <source>
        <dbReference type="ARBA" id="ARBA00022692"/>
    </source>
</evidence>
<organism evidence="10">
    <name type="scientific">Gigantolina magna</name>
    <dbReference type="NCBI Taxonomy" id="99403"/>
    <lineage>
        <taxon>Eukaryota</taxon>
        <taxon>Metazoa</taxon>
        <taxon>Spiralia</taxon>
        <taxon>Lophotrochozoa</taxon>
        <taxon>Platyhelminthes</taxon>
        <taxon>Cestoda</taxon>
        <taxon>Cestodaria</taxon>
        <taxon>Amphilinidea</taxon>
        <taxon>Amphilinidae</taxon>
        <taxon>Gigantolina</taxon>
    </lineage>
</organism>
<proteinExistence type="inferred from homology"/>
<comment type="similarity">
    <text evidence="2 9">Belongs to the complex I subunit 3 family.</text>
</comment>
<keyword evidence="7 9" id="KW-0472">Membrane</keyword>
<protein>
    <recommendedName>
        <fullName evidence="3 9">NADH-ubiquinone oxidoreductase chain 3</fullName>
        <ecNumber evidence="9">7.1.1.2</ecNumber>
    </recommendedName>
</protein>
<keyword evidence="9 10" id="KW-0496">Mitochondrion</keyword>
<feature type="transmembrane region" description="Helical" evidence="9">
    <location>
        <begin position="52"/>
        <end position="72"/>
    </location>
</feature>
<keyword evidence="5 9" id="KW-0812">Transmembrane</keyword>
<evidence type="ECO:0000256" key="9">
    <source>
        <dbReference type="RuleBase" id="RU003640"/>
    </source>
</evidence>
<dbReference type="AlphaFoldDB" id="R4I289"/>
<evidence type="ECO:0000256" key="7">
    <source>
        <dbReference type="ARBA" id="ARBA00023136"/>
    </source>
</evidence>
<reference evidence="10" key="1">
    <citation type="journal article" date="2012" name="Mol. Phylogenet. Evol.">
        <title>Adding resolution to ordinal level relationships of tapeworms (Platyhelminthes: Cestoda) with large fragments of mtDNA.</title>
        <authorList>
            <person name="Waeschenbach A."/>
            <person name="Webster B.L."/>
            <person name="Littlewood D.T."/>
        </authorList>
    </citation>
    <scope>NUCLEOTIDE SEQUENCE</scope>
</reference>
<dbReference type="InterPro" id="IPR000440">
    <property type="entry name" value="NADH_UbQ/plastoQ_OxRdtase_su3"/>
</dbReference>
<evidence type="ECO:0000256" key="2">
    <source>
        <dbReference type="ARBA" id="ARBA00008472"/>
    </source>
</evidence>
<dbReference type="EC" id="7.1.1.2" evidence="9"/>
<keyword evidence="6 9" id="KW-1133">Transmembrane helix</keyword>
<comment type="catalytic activity">
    <reaction evidence="8 9">
        <text>a ubiquinone + NADH + 5 H(+)(in) = a ubiquinol + NAD(+) + 4 H(+)(out)</text>
        <dbReference type="Rhea" id="RHEA:29091"/>
        <dbReference type="Rhea" id="RHEA-COMP:9565"/>
        <dbReference type="Rhea" id="RHEA-COMP:9566"/>
        <dbReference type="ChEBI" id="CHEBI:15378"/>
        <dbReference type="ChEBI" id="CHEBI:16389"/>
        <dbReference type="ChEBI" id="CHEBI:17976"/>
        <dbReference type="ChEBI" id="CHEBI:57540"/>
        <dbReference type="ChEBI" id="CHEBI:57945"/>
        <dbReference type="EC" id="7.1.1.2"/>
    </reaction>
</comment>
<gene>
    <name evidence="10" type="primary">nad3</name>
</gene>
<keyword evidence="9" id="KW-0830">Ubiquinone</keyword>
<dbReference type="Pfam" id="PF00507">
    <property type="entry name" value="Oxidored_q4"/>
    <property type="match status" value="1"/>
</dbReference>
<name>R4I289_9CEST</name>
<keyword evidence="9" id="KW-0520">NAD</keyword>
<keyword evidence="9" id="KW-1278">Translocase</keyword>
<accession>R4I289</accession>
<evidence type="ECO:0000313" key="10">
    <source>
        <dbReference type="EMBL" id="AEY84593.1"/>
    </source>
</evidence>
<dbReference type="GO" id="GO:0008137">
    <property type="term" value="F:NADH dehydrogenase (ubiquinone) activity"/>
    <property type="evidence" value="ECO:0007669"/>
    <property type="project" value="UniProtKB-UniRule"/>
</dbReference>
<sequence>MGLFLIFVFLVCIIGFFCSGLFGLSSLNNIVWGSPFECGYVSTTFSLNNFSLSYFSLLVFFVLFDLEVSLLLNMPLQFSWYKNYIFYWVFLFFVFFGFIVEVVLGYVSWNRWSIVWSYC</sequence>
<evidence type="ECO:0000256" key="3">
    <source>
        <dbReference type="ARBA" id="ARBA00021007"/>
    </source>
</evidence>